<evidence type="ECO:0000256" key="1">
    <source>
        <dbReference type="SAM" id="SignalP"/>
    </source>
</evidence>
<reference evidence="2" key="1">
    <citation type="submission" date="2022-06" db="EMBL/GenBank/DDBJ databases">
        <title>Uncovering the hologenomic basis of an extraordinary plant invasion.</title>
        <authorList>
            <person name="Bieker V.C."/>
            <person name="Martin M.D."/>
            <person name="Gilbert T."/>
            <person name="Hodgins K."/>
            <person name="Battlay P."/>
            <person name="Petersen B."/>
            <person name="Wilson J."/>
        </authorList>
    </citation>
    <scope>NUCLEOTIDE SEQUENCE</scope>
    <source>
        <strain evidence="2">AA19_3_7</strain>
        <tissue evidence="2">Leaf</tissue>
    </source>
</reference>
<dbReference type="Proteomes" id="UP001206925">
    <property type="component" value="Unassembled WGS sequence"/>
</dbReference>
<evidence type="ECO:0008006" key="4">
    <source>
        <dbReference type="Google" id="ProtNLM"/>
    </source>
</evidence>
<name>A0AAD5D8P2_AMBAR</name>
<accession>A0AAD5D8P2</accession>
<organism evidence="2 3">
    <name type="scientific">Ambrosia artemisiifolia</name>
    <name type="common">Common ragweed</name>
    <dbReference type="NCBI Taxonomy" id="4212"/>
    <lineage>
        <taxon>Eukaryota</taxon>
        <taxon>Viridiplantae</taxon>
        <taxon>Streptophyta</taxon>
        <taxon>Embryophyta</taxon>
        <taxon>Tracheophyta</taxon>
        <taxon>Spermatophyta</taxon>
        <taxon>Magnoliopsida</taxon>
        <taxon>eudicotyledons</taxon>
        <taxon>Gunneridae</taxon>
        <taxon>Pentapetalae</taxon>
        <taxon>asterids</taxon>
        <taxon>campanulids</taxon>
        <taxon>Asterales</taxon>
        <taxon>Asteraceae</taxon>
        <taxon>Asteroideae</taxon>
        <taxon>Heliantheae alliance</taxon>
        <taxon>Heliantheae</taxon>
        <taxon>Ambrosia</taxon>
    </lineage>
</organism>
<dbReference type="EMBL" id="JAMZMK010000368">
    <property type="protein sequence ID" value="KAI7756473.1"/>
    <property type="molecule type" value="Genomic_DNA"/>
</dbReference>
<gene>
    <name evidence="2" type="ORF">M8C21_018490</name>
</gene>
<evidence type="ECO:0000313" key="3">
    <source>
        <dbReference type="Proteomes" id="UP001206925"/>
    </source>
</evidence>
<dbReference type="AlphaFoldDB" id="A0AAD5D8P2"/>
<keyword evidence="3" id="KW-1185">Reference proteome</keyword>
<keyword evidence="1" id="KW-0732">Signal</keyword>
<protein>
    <recommendedName>
        <fullName evidence="4">Secreted protein</fullName>
    </recommendedName>
</protein>
<feature type="signal peptide" evidence="1">
    <location>
        <begin position="1"/>
        <end position="17"/>
    </location>
</feature>
<evidence type="ECO:0000313" key="2">
    <source>
        <dbReference type="EMBL" id="KAI7756473.1"/>
    </source>
</evidence>
<sequence>MPAHLTLLFGRPLCCLALIVDRSVQVLRIMLGVDINNEKLLEDHLWNYCRYISYRLLGVVRAQGRPLLKL</sequence>
<feature type="chain" id="PRO_5041913374" description="Secreted protein" evidence="1">
    <location>
        <begin position="18"/>
        <end position="70"/>
    </location>
</feature>
<comment type="caution">
    <text evidence="2">The sequence shown here is derived from an EMBL/GenBank/DDBJ whole genome shotgun (WGS) entry which is preliminary data.</text>
</comment>
<proteinExistence type="predicted"/>